<keyword evidence="1" id="KW-1133">Transmembrane helix</keyword>
<dbReference type="Proteomes" id="UP000773462">
    <property type="component" value="Unassembled WGS sequence"/>
</dbReference>
<evidence type="ECO:0000313" key="2">
    <source>
        <dbReference type="EMBL" id="MBP2112121.1"/>
    </source>
</evidence>
<evidence type="ECO:0000256" key="1">
    <source>
        <dbReference type="SAM" id="Phobius"/>
    </source>
</evidence>
<keyword evidence="3" id="KW-1185">Reference proteome</keyword>
<proteinExistence type="predicted"/>
<sequence>MENISTGLKWVIGIIVTILIVAAGVSIYLVINNYFIRAQEQTLAQTQMINQAEFNSYDNKVVSGQDVINAAMKYRGRPQFSILIKTGVNLAGFYAENTYATYYGIPVKPGTDPTNTTPTGFVNNESDDHYSVSQMLDQSKTLDNNEDNYNINTLSLFKANVYRDKNDEVRLIVFDQNNINKENED</sequence>
<protein>
    <submittedName>
        <fullName evidence="2">Uncharacterized protein</fullName>
    </submittedName>
</protein>
<name>A0ABS4NPY7_9BACL</name>
<evidence type="ECO:0000313" key="3">
    <source>
        <dbReference type="Proteomes" id="UP000773462"/>
    </source>
</evidence>
<feature type="transmembrane region" description="Helical" evidence="1">
    <location>
        <begin position="12"/>
        <end position="31"/>
    </location>
</feature>
<keyword evidence="1" id="KW-0812">Transmembrane</keyword>
<reference evidence="2 3" key="1">
    <citation type="submission" date="2021-03" db="EMBL/GenBank/DDBJ databases">
        <title>Genomic Encyclopedia of Type Strains, Phase IV (KMG-IV): sequencing the most valuable type-strain genomes for metagenomic binning, comparative biology and taxonomic classification.</title>
        <authorList>
            <person name="Goeker M."/>
        </authorList>
    </citation>
    <scope>NUCLEOTIDE SEQUENCE [LARGE SCALE GENOMIC DNA]</scope>
    <source>
        <strain evidence="2 3">DSM 101953</strain>
    </source>
</reference>
<dbReference type="RefSeq" id="WP_209872721.1">
    <property type="nucleotide sequence ID" value="NZ_JAGGLV010000006.1"/>
</dbReference>
<keyword evidence="1" id="KW-0472">Membrane</keyword>
<dbReference type="EMBL" id="JAGGLV010000006">
    <property type="protein sequence ID" value="MBP2112121.1"/>
    <property type="molecule type" value="Genomic_DNA"/>
</dbReference>
<gene>
    <name evidence="2" type="ORF">J2Z70_002275</name>
</gene>
<accession>A0ABS4NPY7</accession>
<organism evidence="2 3">
    <name type="scientific">Paenibacillus silagei</name>
    <dbReference type="NCBI Taxonomy" id="1670801"/>
    <lineage>
        <taxon>Bacteria</taxon>
        <taxon>Bacillati</taxon>
        <taxon>Bacillota</taxon>
        <taxon>Bacilli</taxon>
        <taxon>Bacillales</taxon>
        <taxon>Paenibacillaceae</taxon>
        <taxon>Paenibacillus</taxon>
    </lineage>
</organism>
<comment type="caution">
    <text evidence="2">The sequence shown here is derived from an EMBL/GenBank/DDBJ whole genome shotgun (WGS) entry which is preliminary data.</text>
</comment>